<sequence>MIIVSACLAGKKCRYDGEHKEIQDVTELVAQGKAIAVCPEELGGLPTPRPPAENVDGKLITIDGKDVTLNYEKGAQMALEIALENSCTQALLKSKSPMCGLGKIYDGSFKGQLTDGDGEFTKLLKENGVQVKSCN</sequence>
<comment type="caution">
    <text evidence="1">The sequence shown here is derived from an EMBL/GenBank/DDBJ whole genome shotgun (WGS) entry which is preliminary data.</text>
</comment>
<dbReference type="PANTHER" id="PTHR30087">
    <property type="entry name" value="INNER MEMBRANE PROTEIN"/>
    <property type="match status" value="1"/>
</dbReference>
<dbReference type="InterPro" id="IPR007553">
    <property type="entry name" value="2-thiour_desulf"/>
</dbReference>
<dbReference type="EMBL" id="QDKL01000003">
    <property type="protein sequence ID" value="RZF21031.1"/>
    <property type="molecule type" value="Genomic_DNA"/>
</dbReference>
<gene>
    <name evidence="1" type="ORF">DAY19_13705</name>
</gene>
<evidence type="ECO:0000313" key="2">
    <source>
        <dbReference type="Proteomes" id="UP000443582"/>
    </source>
</evidence>
<dbReference type="RefSeq" id="WP_115363429.1">
    <property type="nucleotide sequence ID" value="NZ_QDKL01000003.1"/>
</dbReference>
<proteinExistence type="predicted"/>
<name>A0ABY0IGS4_9BACT</name>
<accession>A0ABY0IGS4</accession>
<keyword evidence="2" id="KW-1185">Reference proteome</keyword>
<organism evidence="1 2">
    <name type="scientific">Halobacteriovorax vibrionivorans</name>
    <dbReference type="NCBI Taxonomy" id="2152716"/>
    <lineage>
        <taxon>Bacteria</taxon>
        <taxon>Pseudomonadati</taxon>
        <taxon>Bdellovibrionota</taxon>
        <taxon>Bacteriovoracia</taxon>
        <taxon>Bacteriovoracales</taxon>
        <taxon>Halobacteriovoraceae</taxon>
        <taxon>Halobacteriovorax</taxon>
    </lineage>
</organism>
<protein>
    <submittedName>
        <fullName evidence="1">DUF523 domain-containing protein</fullName>
    </submittedName>
</protein>
<dbReference type="Proteomes" id="UP000443582">
    <property type="component" value="Unassembled WGS sequence"/>
</dbReference>
<dbReference type="PANTHER" id="PTHR30087:SF1">
    <property type="entry name" value="HYPOTHETICAL CYTOSOLIC PROTEIN"/>
    <property type="match status" value="1"/>
</dbReference>
<reference evidence="2" key="1">
    <citation type="journal article" date="2019" name="Int. J. Syst. Evol. Microbiol.">
        <title>Halobacteriovorax valvorus sp. nov., a novel prokaryotic predator isolated from coastal seawater of China.</title>
        <authorList>
            <person name="Chen M.-X."/>
        </authorList>
    </citation>
    <scope>NUCLEOTIDE SEQUENCE [LARGE SCALE GENOMIC DNA]</scope>
    <source>
        <strain evidence="2">BL9</strain>
    </source>
</reference>
<dbReference type="Pfam" id="PF04463">
    <property type="entry name" value="2-thiour_desulf"/>
    <property type="match status" value="1"/>
</dbReference>
<evidence type="ECO:0000313" key="1">
    <source>
        <dbReference type="EMBL" id="RZF21031.1"/>
    </source>
</evidence>